<dbReference type="AlphaFoldDB" id="W0I439"/>
<keyword evidence="1" id="KW-0472">Membrane</keyword>
<dbReference type="InterPro" id="IPR006481">
    <property type="entry name" value="Phage_lambda_GpS_holin"/>
</dbReference>
<dbReference type="RefSeq" id="WP_025424363.1">
    <property type="nucleotide sequence ID" value="NZ_CP006570.1"/>
</dbReference>
<evidence type="ECO:0000313" key="2">
    <source>
        <dbReference type="EMBL" id="AHF79235.1"/>
    </source>
</evidence>
<keyword evidence="1" id="KW-0812">Transmembrane</keyword>
<name>W0I439_9GAMM</name>
<sequence>MSTVIPIIIAHCSAWVVDYLPTVFSSISSLLIAFFMGIYDGKAVWKTMAEAFICGIFTLSISGSLEQLGLPDNAVNLLGGIIGFVGVEKLRILIEGKLYKRLGVKSDENKP</sequence>
<evidence type="ECO:0000256" key="1">
    <source>
        <dbReference type="SAM" id="Phobius"/>
    </source>
</evidence>
<accession>W0I439</accession>
<proteinExistence type="predicted"/>
<dbReference type="Proteomes" id="UP000019028">
    <property type="component" value="Plasmid pHS1"/>
</dbReference>
<dbReference type="NCBIfam" id="TIGR01594">
    <property type="entry name" value="holin_lambda"/>
    <property type="match status" value="1"/>
</dbReference>
<keyword evidence="3" id="KW-1185">Reference proteome</keyword>
<dbReference type="EMBL" id="CP006570">
    <property type="protein sequence ID" value="AHF79235.1"/>
    <property type="molecule type" value="Genomic_DNA"/>
</dbReference>
<dbReference type="KEGG" id="sod:Sant_P0189"/>
<reference evidence="2 3" key="1">
    <citation type="journal article" date="2014" name="Genome Biol. Evol.">
        <title>Genome degeneration and adaptation in a nascent stage of symbiosis.</title>
        <authorList>
            <person name="Oakeson K.F."/>
            <person name="Gil R."/>
            <person name="Clayton A.L."/>
            <person name="Dunn D.M."/>
            <person name="von Niederhausern A.C."/>
            <person name="Hamil C."/>
            <person name="Aoyagi A."/>
            <person name="Duval B."/>
            <person name="Baca A."/>
            <person name="Silva F.J."/>
            <person name="Vallier A."/>
            <person name="Jackson D.G."/>
            <person name="Latorre A."/>
            <person name="Weiss R.B."/>
            <person name="Heddi A."/>
            <person name="Moya A."/>
            <person name="Dale C."/>
        </authorList>
    </citation>
    <scope>NUCLEOTIDE SEQUENCE [LARGE SCALE GENOMIC DNA]</scope>
    <source>
        <strain evidence="2 3">HS1</strain>
        <plasmid evidence="3">Plasmid pHS1</plasmid>
    </source>
</reference>
<dbReference type="HOGENOM" id="CLU_118968_3_0_6"/>
<geneLocation type="plasmid" evidence="2 3">
    <name>pHS1</name>
</geneLocation>
<dbReference type="OrthoDB" id="6711255at2"/>
<feature type="transmembrane region" description="Helical" evidence="1">
    <location>
        <begin position="19"/>
        <end position="39"/>
    </location>
</feature>
<keyword evidence="2" id="KW-0614">Plasmid</keyword>
<dbReference type="Pfam" id="PF05106">
    <property type="entry name" value="Phage_holin_3_1"/>
    <property type="match status" value="1"/>
</dbReference>
<dbReference type="PATRIC" id="fig|1239307.3.peg.4728"/>
<keyword evidence="1" id="KW-1133">Transmembrane helix</keyword>
<gene>
    <name evidence="2" type="ORF">Sant_P0189</name>
</gene>
<protein>
    <submittedName>
        <fullName evidence="2">Lambda family phage holin</fullName>
    </submittedName>
</protein>
<evidence type="ECO:0000313" key="3">
    <source>
        <dbReference type="Proteomes" id="UP000019028"/>
    </source>
</evidence>
<organism evidence="2 3">
    <name type="scientific">Sodalis praecaptivus</name>
    <dbReference type="NCBI Taxonomy" id="1239307"/>
    <lineage>
        <taxon>Bacteria</taxon>
        <taxon>Pseudomonadati</taxon>
        <taxon>Pseudomonadota</taxon>
        <taxon>Gammaproteobacteria</taxon>
        <taxon>Enterobacterales</taxon>
        <taxon>Bruguierivoracaceae</taxon>
        <taxon>Sodalis</taxon>
    </lineage>
</organism>